<organism evidence="2 3">
    <name type="scientific">Methylobacterium trifolii</name>
    <dbReference type="NCBI Taxonomy" id="1003092"/>
    <lineage>
        <taxon>Bacteria</taxon>
        <taxon>Pseudomonadati</taxon>
        <taxon>Pseudomonadota</taxon>
        <taxon>Alphaproteobacteria</taxon>
        <taxon>Hyphomicrobiales</taxon>
        <taxon>Methylobacteriaceae</taxon>
        <taxon>Methylobacterium</taxon>
    </lineage>
</organism>
<comment type="similarity">
    <text evidence="1">Belongs to the LamB/PxpA family.</text>
</comment>
<evidence type="ECO:0000256" key="1">
    <source>
        <dbReference type="HAMAP-Rule" id="MF_00691"/>
    </source>
</evidence>
<proteinExistence type="inferred from homology"/>
<keyword evidence="1" id="KW-0547">Nucleotide-binding</keyword>
<dbReference type="InterPro" id="IPR011330">
    <property type="entry name" value="Glyco_hydro/deAcase_b/a-brl"/>
</dbReference>
<comment type="function">
    <text evidence="1">Catalyzes the cleavage of 5-oxoproline to form L-glutamate coupled to the hydrolysis of ATP to ADP and inorganic phosphate.</text>
</comment>
<protein>
    <recommendedName>
        <fullName evidence="1">5-oxoprolinase subunit A</fullName>
        <shortName evidence="1">5-OPase subunit A</shortName>
        <ecNumber evidence="1">3.5.2.9</ecNumber>
    </recommendedName>
    <alternativeName>
        <fullName evidence="1">5-oxoprolinase (ATP-hydrolyzing) subunit A</fullName>
    </alternativeName>
</protein>
<gene>
    <name evidence="1 2" type="primary">pxpA</name>
    <name evidence="2" type="ORF">MPOCJGCO_2958</name>
</gene>
<dbReference type="NCBIfam" id="NF003816">
    <property type="entry name" value="PRK05406.1-5"/>
    <property type="match status" value="1"/>
</dbReference>
<reference evidence="2" key="1">
    <citation type="journal article" date="2021" name="Front. Microbiol.">
        <title>Comprehensive Comparative Genomics and Phenotyping of Methylobacterium Species.</title>
        <authorList>
            <person name="Alessa O."/>
            <person name="Ogura Y."/>
            <person name="Fujitani Y."/>
            <person name="Takami H."/>
            <person name="Hayashi T."/>
            <person name="Sahin N."/>
            <person name="Tani A."/>
        </authorList>
    </citation>
    <scope>NUCLEOTIDE SEQUENCE</scope>
    <source>
        <strain evidence="2">DSM 23632</strain>
    </source>
</reference>
<dbReference type="InterPro" id="IPR005501">
    <property type="entry name" value="LamB/YcsF/PxpA-like"/>
</dbReference>
<keyword evidence="1" id="KW-0378">Hydrolase</keyword>
<keyword evidence="3" id="KW-1185">Reference proteome</keyword>
<dbReference type="PANTHER" id="PTHR30292">
    <property type="entry name" value="UNCHARACTERIZED PROTEIN YBGL-RELATED"/>
    <property type="match status" value="1"/>
</dbReference>
<dbReference type="NCBIfam" id="NF003814">
    <property type="entry name" value="PRK05406.1-3"/>
    <property type="match status" value="1"/>
</dbReference>
<keyword evidence="1" id="KW-0067">ATP-binding</keyword>
<name>A0ABQ4U446_9HYPH</name>
<dbReference type="EC" id="3.5.2.9" evidence="1"/>
<comment type="subunit">
    <text evidence="1">Forms a complex composed of PxpA, PxpB and PxpC.</text>
</comment>
<evidence type="ECO:0000313" key="2">
    <source>
        <dbReference type="EMBL" id="GJE60840.1"/>
    </source>
</evidence>
<evidence type="ECO:0000313" key="3">
    <source>
        <dbReference type="Proteomes" id="UP001055057"/>
    </source>
</evidence>
<dbReference type="CDD" id="cd10787">
    <property type="entry name" value="LamB_YcsF_like"/>
    <property type="match status" value="1"/>
</dbReference>
<comment type="catalytic activity">
    <reaction evidence="1">
        <text>5-oxo-L-proline + ATP + 2 H2O = L-glutamate + ADP + phosphate + H(+)</text>
        <dbReference type="Rhea" id="RHEA:10348"/>
        <dbReference type="ChEBI" id="CHEBI:15377"/>
        <dbReference type="ChEBI" id="CHEBI:15378"/>
        <dbReference type="ChEBI" id="CHEBI:29985"/>
        <dbReference type="ChEBI" id="CHEBI:30616"/>
        <dbReference type="ChEBI" id="CHEBI:43474"/>
        <dbReference type="ChEBI" id="CHEBI:58402"/>
        <dbReference type="ChEBI" id="CHEBI:456216"/>
        <dbReference type="EC" id="3.5.2.9"/>
    </reaction>
</comment>
<dbReference type="PANTHER" id="PTHR30292:SF0">
    <property type="entry name" value="5-OXOPROLINASE SUBUNIT A"/>
    <property type="match status" value="1"/>
</dbReference>
<dbReference type="HAMAP" id="MF_00691">
    <property type="entry name" value="PxpA"/>
    <property type="match status" value="1"/>
</dbReference>
<comment type="caution">
    <text evidence="2">The sequence shown here is derived from an EMBL/GenBank/DDBJ whole genome shotgun (WGS) entry which is preliminary data.</text>
</comment>
<dbReference type="Proteomes" id="UP001055057">
    <property type="component" value="Unassembled WGS sequence"/>
</dbReference>
<dbReference type="Gene3D" id="3.20.20.370">
    <property type="entry name" value="Glycoside hydrolase/deacetylase"/>
    <property type="match status" value="1"/>
</dbReference>
<dbReference type="EMBL" id="BPRB01000167">
    <property type="protein sequence ID" value="GJE60840.1"/>
    <property type="molecule type" value="Genomic_DNA"/>
</dbReference>
<dbReference type="RefSeq" id="WP_238183422.1">
    <property type="nucleotide sequence ID" value="NZ_BPRB01000167.1"/>
</dbReference>
<accession>A0ABQ4U446</accession>
<dbReference type="SUPFAM" id="SSF88713">
    <property type="entry name" value="Glycoside hydrolase/deacetylase"/>
    <property type="match status" value="1"/>
</dbReference>
<reference evidence="2" key="2">
    <citation type="submission" date="2021-08" db="EMBL/GenBank/DDBJ databases">
        <authorList>
            <person name="Tani A."/>
            <person name="Ola A."/>
            <person name="Ogura Y."/>
            <person name="Katsura K."/>
            <person name="Hayashi T."/>
        </authorList>
    </citation>
    <scope>NUCLEOTIDE SEQUENCE</scope>
    <source>
        <strain evidence="2">DSM 23632</strain>
    </source>
</reference>
<sequence length="252" mass="25669">MRIDLNSDLGEGFGPWRMGDDAAILDVVTSANVACGFHAGDPSIMVETAAAALARGVSLGAHPGFADLQGFGRRVIRMGAREIEHAVAYQVGALMACAALAGHRVTHVKAHGALSNLSNAEAEVAAAVAKGVRGVDRALRLVVMPGLVSEAAGLAEGLPVVREVFADRAYADDGQLASRALPGAVIADAEEAAARVVRMLEAGAVETLSGGRIPVAIDTVCVHGDSPGALATARAVRRALEAAGHTVMPFAD</sequence>
<dbReference type="Pfam" id="PF03746">
    <property type="entry name" value="LamB_YcsF"/>
    <property type="match status" value="1"/>
</dbReference>